<organism evidence="1 2">
    <name type="scientific">Gossypium arboreum</name>
    <name type="common">Tree cotton</name>
    <name type="synonym">Gossypium nanking</name>
    <dbReference type="NCBI Taxonomy" id="29729"/>
    <lineage>
        <taxon>Eukaryota</taxon>
        <taxon>Viridiplantae</taxon>
        <taxon>Streptophyta</taxon>
        <taxon>Embryophyta</taxon>
        <taxon>Tracheophyta</taxon>
        <taxon>Spermatophyta</taxon>
        <taxon>Magnoliopsida</taxon>
        <taxon>eudicotyledons</taxon>
        <taxon>Gunneridae</taxon>
        <taxon>Pentapetalae</taxon>
        <taxon>rosids</taxon>
        <taxon>malvids</taxon>
        <taxon>Malvales</taxon>
        <taxon>Malvaceae</taxon>
        <taxon>Malvoideae</taxon>
        <taxon>Gossypium</taxon>
    </lineage>
</organism>
<evidence type="ECO:0000313" key="1">
    <source>
        <dbReference type="EMBL" id="KAK5810372.1"/>
    </source>
</evidence>
<dbReference type="EMBL" id="JARKNE010000008">
    <property type="protein sequence ID" value="KAK5810372.1"/>
    <property type="molecule type" value="Genomic_DNA"/>
</dbReference>
<accession>A0ABR0NXY8</accession>
<name>A0ABR0NXY8_GOSAR</name>
<gene>
    <name evidence="1" type="ORF">PVK06_025684</name>
</gene>
<evidence type="ECO:0000313" key="2">
    <source>
        <dbReference type="Proteomes" id="UP001358586"/>
    </source>
</evidence>
<dbReference type="Proteomes" id="UP001358586">
    <property type="component" value="Chromosome 8"/>
</dbReference>
<sequence>MATKTETERKTQLFNLRLISRHLKSTNGTIMTLFQPFFHAITVKDMRTWHSRSFKTDLEFLQTYHAVFFSSFYFDSIISLIDDSLAATMSLLMLSSSQVISVKALVIQIPTSIPLFTSTARILLYNNIPC</sequence>
<keyword evidence="2" id="KW-1185">Reference proteome</keyword>
<comment type="caution">
    <text evidence="1">The sequence shown here is derived from an EMBL/GenBank/DDBJ whole genome shotgun (WGS) entry which is preliminary data.</text>
</comment>
<reference evidence="1 2" key="1">
    <citation type="submission" date="2023-03" db="EMBL/GenBank/DDBJ databases">
        <title>WGS of Gossypium arboreum.</title>
        <authorList>
            <person name="Yu D."/>
        </authorList>
    </citation>
    <scope>NUCLEOTIDE SEQUENCE [LARGE SCALE GENOMIC DNA]</scope>
    <source>
        <tissue evidence="1">Leaf</tissue>
    </source>
</reference>
<protein>
    <submittedName>
        <fullName evidence="1">Uncharacterized protein</fullName>
    </submittedName>
</protein>
<proteinExistence type="predicted"/>